<sequence length="143" mass="15704">MKKILIAATFAMTFASSSWAAENINVHGQVNNAQAPAHQMMSTDQKSTVNGSESTMMDMNQHEKATVAHESMNNSNSNAHQQMADEHKKMMGNMNQAGDTTAKPFSKMNEHEKAAIAHETMNNGQSGTHQQQAEKHRSMESSN</sequence>
<evidence type="ECO:0000313" key="3">
    <source>
        <dbReference type="EMBL" id="ORM52041.1"/>
    </source>
</evidence>
<keyword evidence="4" id="KW-1185">Reference proteome</keyword>
<protein>
    <submittedName>
        <fullName evidence="3">Copper-binding protein</fullName>
    </submittedName>
</protein>
<dbReference type="OrthoDB" id="6581171at2"/>
<feature type="region of interest" description="Disordered" evidence="1">
    <location>
        <begin position="120"/>
        <end position="143"/>
    </location>
</feature>
<accession>A0A1X1BUJ3</accession>
<dbReference type="EMBL" id="MLFN01000038">
    <property type="protein sequence ID" value="ORM52041.1"/>
    <property type="molecule type" value="Genomic_DNA"/>
</dbReference>
<keyword evidence="2" id="KW-0732">Signal</keyword>
<evidence type="ECO:0000313" key="4">
    <source>
        <dbReference type="Proteomes" id="UP000193933"/>
    </source>
</evidence>
<feature type="signal peptide" evidence="2">
    <location>
        <begin position="1"/>
        <end position="20"/>
    </location>
</feature>
<reference evidence="3 4" key="1">
    <citation type="journal article" date="2017" name="Antonie Van Leeuwenhoek">
        <title>Phylogenomic resolution of the bacterial genus Pantoea and its relationship with Erwinia and Tatumella.</title>
        <authorList>
            <person name="Palmer M."/>
            <person name="Steenkamp E.T."/>
            <person name="Coetzee M.P."/>
            <person name="Chan W.Y."/>
            <person name="van Zyl E."/>
            <person name="De Maayer P."/>
            <person name="Coutinho T.A."/>
            <person name="Blom J."/>
            <person name="Smits T.H."/>
            <person name="Duffy B."/>
            <person name="Venter S.N."/>
        </authorList>
    </citation>
    <scope>NUCLEOTIDE SEQUENCE [LARGE SCALE GENOMIC DNA]</scope>
    <source>
        <strain evidence="3 4">LMG 24534</strain>
    </source>
</reference>
<feature type="chain" id="PRO_5012145702" evidence="2">
    <location>
        <begin position="21"/>
        <end position="143"/>
    </location>
</feature>
<evidence type="ECO:0000256" key="2">
    <source>
        <dbReference type="SAM" id="SignalP"/>
    </source>
</evidence>
<evidence type="ECO:0000256" key="1">
    <source>
        <dbReference type="SAM" id="MobiDB-lite"/>
    </source>
</evidence>
<proteinExistence type="predicted"/>
<dbReference type="AlphaFoldDB" id="A0A1X1BUJ3"/>
<comment type="caution">
    <text evidence="3">The sequence shown here is derived from an EMBL/GenBank/DDBJ whole genome shotgun (WGS) entry which is preliminary data.</text>
</comment>
<feature type="compositionally biased region" description="Polar residues" evidence="1">
    <location>
        <begin position="120"/>
        <end position="131"/>
    </location>
</feature>
<organism evidence="3 4">
    <name type="scientific">Pantoea conspicua</name>
    <dbReference type="NCBI Taxonomy" id="472705"/>
    <lineage>
        <taxon>Bacteria</taxon>
        <taxon>Pseudomonadati</taxon>
        <taxon>Pseudomonadota</taxon>
        <taxon>Gammaproteobacteria</taxon>
        <taxon>Enterobacterales</taxon>
        <taxon>Erwiniaceae</taxon>
        <taxon>Pantoea</taxon>
    </lineage>
</organism>
<name>A0A1X1BUJ3_9GAMM</name>
<dbReference type="Proteomes" id="UP000193933">
    <property type="component" value="Unassembled WGS sequence"/>
</dbReference>
<gene>
    <name evidence="3" type="ORF">HA41_13110</name>
</gene>
<dbReference type="RefSeq" id="WP_094121206.1">
    <property type="nucleotide sequence ID" value="NZ_MLFN01000038.1"/>
</dbReference>
<feature type="compositionally biased region" description="Basic and acidic residues" evidence="1">
    <location>
        <begin position="132"/>
        <end position="143"/>
    </location>
</feature>